<dbReference type="AlphaFoldDB" id="A0A8D0BV79"/>
<reference evidence="2" key="1">
    <citation type="submission" date="2025-08" db="UniProtKB">
        <authorList>
            <consortium name="Ensembl"/>
        </authorList>
    </citation>
    <scope>IDENTIFICATION</scope>
</reference>
<dbReference type="GeneTree" id="ENSGT01030000235556"/>
<feature type="region of interest" description="Disordered" evidence="1">
    <location>
        <begin position="32"/>
        <end position="55"/>
    </location>
</feature>
<accession>A0A8D0BV79</accession>
<proteinExistence type="predicted"/>
<feature type="compositionally biased region" description="Basic residues" evidence="1">
    <location>
        <begin position="38"/>
        <end position="49"/>
    </location>
</feature>
<organism evidence="2 3">
    <name type="scientific">Salvator merianae</name>
    <name type="common">Argentine black and white tegu</name>
    <name type="synonym">Tupinambis merianae</name>
    <dbReference type="NCBI Taxonomy" id="96440"/>
    <lineage>
        <taxon>Eukaryota</taxon>
        <taxon>Metazoa</taxon>
        <taxon>Chordata</taxon>
        <taxon>Craniata</taxon>
        <taxon>Vertebrata</taxon>
        <taxon>Euteleostomi</taxon>
        <taxon>Lepidosauria</taxon>
        <taxon>Squamata</taxon>
        <taxon>Bifurcata</taxon>
        <taxon>Unidentata</taxon>
        <taxon>Episquamata</taxon>
        <taxon>Laterata</taxon>
        <taxon>Teiioidea</taxon>
        <taxon>Teiidae</taxon>
        <taxon>Salvator</taxon>
    </lineage>
</organism>
<reference evidence="2" key="2">
    <citation type="submission" date="2025-09" db="UniProtKB">
        <authorList>
            <consortium name="Ensembl"/>
        </authorList>
    </citation>
    <scope>IDENTIFICATION</scope>
</reference>
<dbReference type="OMA" id="VNHRHES"/>
<keyword evidence="3" id="KW-1185">Reference proteome</keyword>
<sequence>IHPQSHTHARAVGQECSQGRFFKNLHHLDPSAPAFPHSVRHSSPRRVNHRHESHEAEIGDGEVDVIHIKLEASRKLVFGEEVMAEA</sequence>
<name>A0A8D0BV79_SALMN</name>
<dbReference type="Proteomes" id="UP000694421">
    <property type="component" value="Unplaced"/>
</dbReference>
<evidence type="ECO:0000313" key="2">
    <source>
        <dbReference type="Ensembl" id="ENSSMRP00000009748.1"/>
    </source>
</evidence>
<evidence type="ECO:0000256" key="1">
    <source>
        <dbReference type="SAM" id="MobiDB-lite"/>
    </source>
</evidence>
<protein>
    <submittedName>
        <fullName evidence="2">Uncharacterized protein</fullName>
    </submittedName>
</protein>
<dbReference type="Ensembl" id="ENSSMRT00000011360.1">
    <property type="protein sequence ID" value="ENSSMRP00000009748.1"/>
    <property type="gene ID" value="ENSSMRG00000007755.1"/>
</dbReference>
<evidence type="ECO:0000313" key="3">
    <source>
        <dbReference type="Proteomes" id="UP000694421"/>
    </source>
</evidence>